<organism evidence="3 4">
    <name type="scientific">Ferrimonas aestuarii</name>
    <dbReference type="NCBI Taxonomy" id="2569539"/>
    <lineage>
        <taxon>Bacteria</taxon>
        <taxon>Pseudomonadati</taxon>
        <taxon>Pseudomonadota</taxon>
        <taxon>Gammaproteobacteria</taxon>
        <taxon>Alteromonadales</taxon>
        <taxon>Ferrimonadaceae</taxon>
        <taxon>Ferrimonas</taxon>
    </lineage>
</organism>
<dbReference type="AlphaFoldDB" id="A0A4U1BS49"/>
<dbReference type="InterPro" id="IPR015421">
    <property type="entry name" value="PyrdxlP-dep_Trfase_major"/>
</dbReference>
<keyword evidence="4" id="KW-1185">Reference proteome</keyword>
<dbReference type="InterPro" id="IPR000192">
    <property type="entry name" value="Aminotrans_V_dom"/>
</dbReference>
<dbReference type="InterPro" id="IPR015424">
    <property type="entry name" value="PyrdxlP-dep_Trfase"/>
</dbReference>
<feature type="domain" description="Aminotransferase class V" evidence="2">
    <location>
        <begin position="54"/>
        <end position="302"/>
    </location>
</feature>
<accession>A0A4U1BS49</accession>
<keyword evidence="3" id="KW-0032">Aminotransferase</keyword>
<dbReference type="InterPro" id="IPR015422">
    <property type="entry name" value="PyrdxlP-dep_Trfase_small"/>
</dbReference>
<dbReference type="Gene3D" id="3.90.1150.10">
    <property type="entry name" value="Aspartate Aminotransferase, domain 1"/>
    <property type="match status" value="1"/>
</dbReference>
<dbReference type="Gene3D" id="3.40.640.10">
    <property type="entry name" value="Type I PLP-dependent aspartate aminotransferase-like (Major domain)"/>
    <property type="match status" value="1"/>
</dbReference>
<dbReference type="GO" id="GO:0008483">
    <property type="term" value="F:transaminase activity"/>
    <property type="evidence" value="ECO:0007669"/>
    <property type="project" value="UniProtKB-KW"/>
</dbReference>
<keyword evidence="1" id="KW-0663">Pyridoxal phosphate</keyword>
<proteinExistence type="predicted"/>
<name>A0A4U1BS49_9GAMM</name>
<dbReference type="Proteomes" id="UP000305675">
    <property type="component" value="Unassembled WGS sequence"/>
</dbReference>
<evidence type="ECO:0000256" key="1">
    <source>
        <dbReference type="ARBA" id="ARBA00022898"/>
    </source>
</evidence>
<dbReference type="SUPFAM" id="SSF53383">
    <property type="entry name" value="PLP-dependent transferases"/>
    <property type="match status" value="1"/>
</dbReference>
<reference evidence="3 4" key="1">
    <citation type="submission" date="2019-04" db="EMBL/GenBank/DDBJ databases">
        <authorList>
            <person name="Hwang J.C."/>
        </authorList>
    </citation>
    <scope>NUCLEOTIDE SEQUENCE [LARGE SCALE GENOMIC DNA]</scope>
    <source>
        <strain evidence="3 4">IMCC35002</strain>
    </source>
</reference>
<protein>
    <submittedName>
        <fullName evidence="3">Aminotransferase class V-fold PLP-dependent enzyme</fullName>
    </submittedName>
</protein>
<gene>
    <name evidence="3" type="ORF">FCL42_03715</name>
</gene>
<dbReference type="OrthoDB" id="9764293at2"/>
<evidence type="ECO:0000259" key="2">
    <source>
        <dbReference type="Pfam" id="PF00266"/>
    </source>
</evidence>
<dbReference type="EMBL" id="SWCJ01000002">
    <property type="protein sequence ID" value="TKB57393.1"/>
    <property type="molecule type" value="Genomic_DNA"/>
</dbReference>
<sequence>MLVGVPLMVTPSSIYLLNHSVGKPVDTAFKAINTQFEHWQHQVEPWPLWLESVDHFRSQLARFMGGEASQWCPQTNLSSALTKLLFSIPRPSGCKNRLLLSEDDFPSMVFVAKQAESLGYQLTFIPKGLDLSLFANWEAWIKEDIALVFISHVQSNTGRQLPVNALCQRFKENGTYTIVDVAQSAGILPIDVMGWQADAVIGSCVKWLGGGPGAGYLWLNPQTTSDWLPKDVGWFSHDNPFEFDPHHFQYRDDALRFWGGTPSVWPYTVAAAAIAHWQQVGVERIRAHNLELLALLRNAMPEQWWVSPVDAARCSGTAIIHAGAVMDALVEALAQANVAFDRREYGLRLSPHWTNSKQQIADLAQWIEQGVAKLGEQSKF</sequence>
<dbReference type="PANTHER" id="PTHR43586">
    <property type="entry name" value="CYSTEINE DESULFURASE"/>
    <property type="match status" value="1"/>
</dbReference>
<dbReference type="PANTHER" id="PTHR43586:SF4">
    <property type="entry name" value="ISOPENICILLIN N EPIMERASE"/>
    <property type="match status" value="1"/>
</dbReference>
<comment type="caution">
    <text evidence="3">The sequence shown here is derived from an EMBL/GenBank/DDBJ whole genome shotgun (WGS) entry which is preliminary data.</text>
</comment>
<keyword evidence="3" id="KW-0808">Transferase</keyword>
<dbReference type="Pfam" id="PF00266">
    <property type="entry name" value="Aminotran_5"/>
    <property type="match status" value="1"/>
</dbReference>
<evidence type="ECO:0000313" key="3">
    <source>
        <dbReference type="EMBL" id="TKB57393.1"/>
    </source>
</evidence>
<evidence type="ECO:0000313" key="4">
    <source>
        <dbReference type="Proteomes" id="UP000305675"/>
    </source>
</evidence>